<name>A0A7J6ET62_CANSA</name>
<dbReference type="SUPFAM" id="SSF49452">
    <property type="entry name" value="Starch-binding domain-like"/>
    <property type="match status" value="2"/>
</dbReference>
<dbReference type="Proteomes" id="UP000583929">
    <property type="component" value="Unassembled WGS sequence"/>
</dbReference>
<dbReference type="PANTHER" id="PTHR32018:SF6">
    <property type="entry name" value="RHAMNOGALACTURONAN ENDOLYASE"/>
    <property type="match status" value="1"/>
</dbReference>
<organism evidence="5 6">
    <name type="scientific">Cannabis sativa</name>
    <name type="common">Hemp</name>
    <name type="synonym">Marijuana</name>
    <dbReference type="NCBI Taxonomy" id="3483"/>
    <lineage>
        <taxon>Eukaryota</taxon>
        <taxon>Viridiplantae</taxon>
        <taxon>Streptophyta</taxon>
        <taxon>Embryophyta</taxon>
        <taxon>Tracheophyta</taxon>
        <taxon>Spermatophyta</taxon>
        <taxon>Magnoliopsida</taxon>
        <taxon>eudicotyledons</taxon>
        <taxon>Gunneridae</taxon>
        <taxon>Pentapetalae</taxon>
        <taxon>rosids</taxon>
        <taxon>fabids</taxon>
        <taxon>Rosales</taxon>
        <taxon>Cannabaceae</taxon>
        <taxon>Cannabis</taxon>
    </lineage>
</organism>
<dbReference type="GO" id="GO:0030246">
    <property type="term" value="F:carbohydrate binding"/>
    <property type="evidence" value="ECO:0007669"/>
    <property type="project" value="InterPro"/>
</dbReference>
<evidence type="ECO:0008006" key="7">
    <source>
        <dbReference type="Google" id="ProtNLM"/>
    </source>
</evidence>
<dbReference type="Pfam" id="PF14686">
    <property type="entry name" value="fn3_3"/>
    <property type="match status" value="2"/>
</dbReference>
<dbReference type="CDD" id="cd10317">
    <property type="entry name" value="RGL4_C"/>
    <property type="match status" value="2"/>
</dbReference>
<dbReference type="InterPro" id="IPR013784">
    <property type="entry name" value="Carb-bd-like_fold"/>
</dbReference>
<dbReference type="FunFam" id="2.60.40.1120:FF:000033">
    <property type="entry name" value="Rhamnogalacturonate lyase B"/>
    <property type="match status" value="2"/>
</dbReference>
<sequence>MEIQNWSKRISVILGSSLCVIFLLWMLLCSSSTTSSQTNTIRPIRKVLESSIRGRELLSSSSAPRIIHTTQRHKKVIVLDNGLVQISFSNPGGDVIGIKYNNMNNLLEPHNKYSNRGYWDIEWGEGTTSGKANNYDKIEGTHFEIIEADENHIEISFVKKWNDSSRIFPVNMDKRFIMLRNYSGFYTYGILEHPKEAPATQISVVRAAFKLQRKKFNYMAISDDRQRTMPSASDRTKGKRLAYAEAVVLTRPSNPDLKGEVFLSCHYVGKDLMVKLEKGETWKKDYPLSDQRGSVIGQLFVKDRYLNKNNIHAKFAYVGLAAPGNAGSWQWENKGYQFWSQADEKGNFIIKNVRPGNYNLYAWVPGVIGDYVYYKTITIQPGSKINLNNLLYQPPRNGPTIWEIGIPDRTASEFYVPHPLSNVTNRLFIDKESHRFRQYGLWDRYTDLYPEKDLEYTVGVNDYRKDWFFAHVNRKLENGTYRQTTWQVKFNLENVVQSKSYTLQLALASASASDLQVRMNERNTYSPIFSTHLLGRDNSIARHGIHGTYWMFSINISGYWLRQGQNILYLTSSRALGPFGGVIVLDNGLVQISFSNPGGDVIGIKYNNMNNLLEPHNKYSNRGYWDIEWGEGTTSGKANNYDKIEGTHFEIIEADENHIEISFVKKWNDSSRIFPVNMDKRFIMLRNYSGFYTYGILEHPKEAPATQISVVRAAFKLQRKKFNYMAISDDRQRTMPSASDRTKGKRLAYAEAVVLTRPSNPDLKGEVFLSCHYVGKDLMVKLEKGETWKKDYPLSDQRGSVIGQLFVKDRYLNKNNIHAKFAYVGLAAPGNAGSWQWENKGYQFWSQADEKGNFIIKNVRPGNYNLYAWVPGVIGDYVYNKTITIQPGSKINLNNLLYQPPRNGPTLWEIGIPDRTASEFYVPHPLSNVTNRLFIDKESHRFRQYGLWDRYTDLYPEKDLEYTVGVNDYRKDWFFAHVNRKLENGTYRQTTWQVKFNLENVVQSKSYTLQLALASASASDLQVRMNERNTYSPIFSTHLLGRDNSIARHGIHGTYWMFSINISGYWLRQGQNILYLTSSRALGPFGGVLYDYLRFEAPSQT</sequence>
<dbReference type="InterPro" id="IPR008979">
    <property type="entry name" value="Galactose-bd-like_sf"/>
</dbReference>
<gene>
    <name evidence="5" type="ORF">G4B88_016706</name>
</gene>
<dbReference type="PANTHER" id="PTHR32018">
    <property type="entry name" value="RHAMNOGALACTURONATE LYASE FAMILY PROTEIN"/>
    <property type="match status" value="1"/>
</dbReference>
<dbReference type="InterPro" id="IPR051850">
    <property type="entry name" value="Polysacch_Lyase_4"/>
</dbReference>
<proteinExistence type="predicted"/>
<dbReference type="Gene3D" id="2.60.120.260">
    <property type="entry name" value="Galactose-binding domain-like"/>
    <property type="match status" value="2"/>
</dbReference>
<evidence type="ECO:0000256" key="2">
    <source>
        <dbReference type="SAM" id="SignalP"/>
    </source>
</evidence>
<evidence type="ECO:0000256" key="1">
    <source>
        <dbReference type="ARBA" id="ARBA00022729"/>
    </source>
</evidence>
<evidence type="ECO:0000259" key="3">
    <source>
        <dbReference type="Pfam" id="PF14683"/>
    </source>
</evidence>
<dbReference type="InterPro" id="IPR029413">
    <property type="entry name" value="RG-lyase_II"/>
</dbReference>
<keyword evidence="1 2" id="KW-0732">Signal</keyword>
<reference evidence="5 6" key="1">
    <citation type="journal article" date="2020" name="bioRxiv">
        <title>Sequence and annotation of 42 cannabis genomes reveals extensive copy number variation in cannabinoid synthesis and pathogen resistance genes.</title>
        <authorList>
            <person name="Mckernan K.J."/>
            <person name="Helbert Y."/>
            <person name="Kane L.T."/>
            <person name="Ebling H."/>
            <person name="Zhang L."/>
            <person name="Liu B."/>
            <person name="Eaton Z."/>
            <person name="Mclaughlin S."/>
            <person name="Kingan S."/>
            <person name="Baybayan P."/>
            <person name="Concepcion G."/>
            <person name="Jordan M."/>
            <person name="Riva A."/>
            <person name="Barbazuk W."/>
            <person name="Harkins T."/>
        </authorList>
    </citation>
    <scope>NUCLEOTIDE SEQUENCE [LARGE SCALE GENOMIC DNA]</scope>
    <source>
        <strain evidence="6">cv. Jamaican Lion 4</strain>
        <tissue evidence="5">Leaf</tissue>
    </source>
</reference>
<evidence type="ECO:0000259" key="4">
    <source>
        <dbReference type="Pfam" id="PF14686"/>
    </source>
</evidence>
<dbReference type="Pfam" id="PF06045">
    <property type="entry name" value="Rhamnogal_lyase"/>
    <property type="match status" value="2"/>
</dbReference>
<dbReference type="Pfam" id="PF14683">
    <property type="entry name" value="CBM-like"/>
    <property type="match status" value="1"/>
</dbReference>
<keyword evidence="6" id="KW-1185">Reference proteome</keyword>
<protein>
    <recommendedName>
        <fullName evidence="7">Rhamnogalacturonan endolyase</fullName>
    </recommendedName>
</protein>
<feature type="domain" description="Rhamnogalacturonan lyase" evidence="4">
    <location>
        <begin position="314"/>
        <end position="387"/>
    </location>
</feature>
<feature type="chain" id="PRO_5029502807" description="Rhamnogalacturonan endolyase" evidence="2">
    <location>
        <begin position="37"/>
        <end position="1101"/>
    </location>
</feature>
<comment type="caution">
    <text evidence="5">The sequence shown here is derived from an EMBL/GenBank/DDBJ whole genome shotgun (WGS) entry which is preliminary data.</text>
</comment>
<dbReference type="EMBL" id="JAATIQ010000330">
    <property type="protein sequence ID" value="KAF4361496.1"/>
    <property type="molecule type" value="Genomic_DNA"/>
</dbReference>
<feature type="domain" description="Rhamnogalacturonan lyase" evidence="3">
    <location>
        <begin position="906"/>
        <end position="1094"/>
    </location>
</feature>
<feature type="domain" description="Rhamnogalacturonan lyase" evidence="4">
    <location>
        <begin position="820"/>
        <end position="893"/>
    </location>
</feature>
<evidence type="ECO:0000313" key="6">
    <source>
        <dbReference type="Proteomes" id="UP000583929"/>
    </source>
</evidence>
<dbReference type="CDD" id="cd10316">
    <property type="entry name" value="RGL4_M"/>
    <property type="match status" value="2"/>
</dbReference>
<accession>A0A7J6ET62</accession>
<dbReference type="InterPro" id="IPR029411">
    <property type="entry name" value="RG-lyase_III"/>
</dbReference>
<dbReference type="SUPFAM" id="SSF49785">
    <property type="entry name" value="Galactose-binding domain-like"/>
    <property type="match status" value="2"/>
</dbReference>
<dbReference type="AlphaFoldDB" id="A0A7J6ET62"/>
<dbReference type="Gene3D" id="2.60.40.1120">
    <property type="entry name" value="Carboxypeptidase-like, regulatory domain"/>
    <property type="match status" value="2"/>
</dbReference>
<dbReference type="InterPro" id="IPR010325">
    <property type="entry name" value="Rhamnogal_lyase"/>
</dbReference>
<feature type="signal peptide" evidence="2">
    <location>
        <begin position="1"/>
        <end position="36"/>
    </location>
</feature>
<evidence type="ECO:0000313" key="5">
    <source>
        <dbReference type="EMBL" id="KAF4361496.1"/>
    </source>
</evidence>